<dbReference type="InterPro" id="IPR017871">
    <property type="entry name" value="ABC_transporter-like_CS"/>
</dbReference>
<dbReference type="FunFam" id="3.40.50.300:FF:000287">
    <property type="entry name" value="Multidrug ABC transporter ATP-binding protein"/>
    <property type="match status" value="1"/>
</dbReference>
<dbReference type="InterPro" id="IPR003593">
    <property type="entry name" value="AAA+_ATPase"/>
</dbReference>
<keyword evidence="2" id="KW-0813">Transport</keyword>
<dbReference type="CDD" id="cd18552">
    <property type="entry name" value="ABC_6TM_MsbA_like"/>
    <property type="match status" value="1"/>
</dbReference>
<dbReference type="EMBL" id="FOBB01000005">
    <property type="protein sequence ID" value="SEM62607.1"/>
    <property type="molecule type" value="Genomic_DNA"/>
</dbReference>
<feature type="transmembrane region" description="Helical" evidence="8">
    <location>
        <begin position="21"/>
        <end position="43"/>
    </location>
</feature>
<dbReference type="GO" id="GO:0005886">
    <property type="term" value="C:plasma membrane"/>
    <property type="evidence" value="ECO:0007669"/>
    <property type="project" value="UniProtKB-SubCell"/>
</dbReference>
<gene>
    <name evidence="11" type="ORF">SAMN04488505_105225</name>
</gene>
<organism evidence="11 12">
    <name type="scientific">Chitinophaga rupis</name>
    <dbReference type="NCBI Taxonomy" id="573321"/>
    <lineage>
        <taxon>Bacteria</taxon>
        <taxon>Pseudomonadati</taxon>
        <taxon>Bacteroidota</taxon>
        <taxon>Chitinophagia</taxon>
        <taxon>Chitinophagales</taxon>
        <taxon>Chitinophagaceae</taxon>
        <taxon>Chitinophaga</taxon>
    </lineage>
</organism>
<evidence type="ECO:0000256" key="1">
    <source>
        <dbReference type="ARBA" id="ARBA00004651"/>
    </source>
</evidence>
<evidence type="ECO:0000256" key="4">
    <source>
        <dbReference type="ARBA" id="ARBA00022741"/>
    </source>
</evidence>
<dbReference type="SUPFAM" id="SSF90123">
    <property type="entry name" value="ABC transporter transmembrane region"/>
    <property type="match status" value="1"/>
</dbReference>
<dbReference type="PANTHER" id="PTHR43394">
    <property type="entry name" value="ATP-DEPENDENT PERMEASE MDL1, MITOCHONDRIAL"/>
    <property type="match status" value="1"/>
</dbReference>
<dbReference type="PROSITE" id="PS00211">
    <property type="entry name" value="ABC_TRANSPORTER_1"/>
    <property type="match status" value="1"/>
</dbReference>
<dbReference type="Pfam" id="PF00664">
    <property type="entry name" value="ABC_membrane"/>
    <property type="match status" value="1"/>
</dbReference>
<proteinExistence type="predicted"/>
<dbReference type="GO" id="GO:0015421">
    <property type="term" value="F:ABC-type oligopeptide transporter activity"/>
    <property type="evidence" value="ECO:0007669"/>
    <property type="project" value="TreeGrafter"/>
</dbReference>
<keyword evidence="7 8" id="KW-0472">Membrane</keyword>
<accession>A0A1H7ZZ49</accession>
<dbReference type="OrthoDB" id="9780296at2"/>
<keyword evidence="4" id="KW-0547">Nucleotide-binding</keyword>
<dbReference type="RefSeq" id="WP_089916556.1">
    <property type="nucleotide sequence ID" value="NZ_FOBB01000005.1"/>
</dbReference>
<evidence type="ECO:0000313" key="11">
    <source>
        <dbReference type="EMBL" id="SEM62607.1"/>
    </source>
</evidence>
<dbReference type="Gene3D" id="3.40.50.300">
    <property type="entry name" value="P-loop containing nucleotide triphosphate hydrolases"/>
    <property type="match status" value="1"/>
</dbReference>
<dbReference type="PANTHER" id="PTHR43394:SF1">
    <property type="entry name" value="ATP-BINDING CASSETTE SUB-FAMILY B MEMBER 10, MITOCHONDRIAL"/>
    <property type="match status" value="1"/>
</dbReference>
<evidence type="ECO:0000256" key="2">
    <source>
        <dbReference type="ARBA" id="ARBA00022448"/>
    </source>
</evidence>
<comment type="subcellular location">
    <subcellularLocation>
        <location evidence="1">Cell membrane</location>
        <topology evidence="1">Multi-pass membrane protein</topology>
    </subcellularLocation>
</comment>
<dbReference type="SMART" id="SM00382">
    <property type="entry name" value="AAA"/>
    <property type="match status" value="1"/>
</dbReference>
<dbReference type="Pfam" id="PF00005">
    <property type="entry name" value="ABC_tran"/>
    <property type="match status" value="1"/>
</dbReference>
<evidence type="ECO:0000256" key="6">
    <source>
        <dbReference type="ARBA" id="ARBA00022989"/>
    </source>
</evidence>
<dbReference type="CDD" id="cd03251">
    <property type="entry name" value="ABCC_MsbA"/>
    <property type="match status" value="1"/>
</dbReference>
<keyword evidence="6 8" id="KW-1133">Transmembrane helix</keyword>
<feature type="domain" description="ABC transporter" evidence="9">
    <location>
        <begin position="367"/>
        <end position="600"/>
    </location>
</feature>
<feature type="transmembrane region" description="Helical" evidence="8">
    <location>
        <begin position="174"/>
        <end position="203"/>
    </location>
</feature>
<protein>
    <submittedName>
        <fullName evidence="11">ATP-binding cassette, subfamily B, MsbA</fullName>
    </submittedName>
</protein>
<evidence type="ECO:0000313" key="12">
    <source>
        <dbReference type="Proteomes" id="UP000198984"/>
    </source>
</evidence>
<dbReference type="InterPro" id="IPR027417">
    <property type="entry name" value="P-loop_NTPase"/>
</dbReference>
<dbReference type="Gene3D" id="1.20.1560.10">
    <property type="entry name" value="ABC transporter type 1, transmembrane domain"/>
    <property type="match status" value="1"/>
</dbReference>
<dbReference type="AlphaFoldDB" id="A0A1H7ZZ49"/>
<keyword evidence="12" id="KW-1185">Reference proteome</keyword>
<keyword evidence="3 8" id="KW-0812">Transmembrane</keyword>
<dbReference type="GO" id="GO:0016887">
    <property type="term" value="F:ATP hydrolysis activity"/>
    <property type="evidence" value="ECO:0007669"/>
    <property type="project" value="InterPro"/>
</dbReference>
<evidence type="ECO:0000256" key="8">
    <source>
        <dbReference type="SAM" id="Phobius"/>
    </source>
</evidence>
<name>A0A1H7ZZ49_9BACT</name>
<dbReference type="InterPro" id="IPR039421">
    <property type="entry name" value="Type_1_exporter"/>
</dbReference>
<feature type="transmembrane region" description="Helical" evidence="8">
    <location>
        <begin position="85"/>
        <end position="105"/>
    </location>
</feature>
<dbReference type="InterPro" id="IPR036640">
    <property type="entry name" value="ABC1_TM_sf"/>
</dbReference>
<evidence type="ECO:0000256" key="5">
    <source>
        <dbReference type="ARBA" id="ARBA00022840"/>
    </source>
</evidence>
<evidence type="ECO:0000256" key="7">
    <source>
        <dbReference type="ARBA" id="ARBA00023136"/>
    </source>
</evidence>
<reference evidence="11 12" key="1">
    <citation type="submission" date="2016-10" db="EMBL/GenBank/DDBJ databases">
        <authorList>
            <person name="de Groot N.N."/>
        </authorList>
    </citation>
    <scope>NUCLEOTIDE SEQUENCE [LARGE SCALE GENOMIC DNA]</scope>
    <source>
        <strain evidence="11 12">DSM 21039</strain>
    </source>
</reference>
<evidence type="ECO:0000259" key="10">
    <source>
        <dbReference type="PROSITE" id="PS50929"/>
    </source>
</evidence>
<dbReference type="SUPFAM" id="SSF52540">
    <property type="entry name" value="P-loop containing nucleoside triphosphate hydrolases"/>
    <property type="match status" value="1"/>
</dbReference>
<feature type="domain" description="ABC transmembrane type-1" evidence="10">
    <location>
        <begin position="22"/>
        <end position="333"/>
    </location>
</feature>
<dbReference type="Proteomes" id="UP000198984">
    <property type="component" value="Unassembled WGS sequence"/>
</dbReference>
<dbReference type="GO" id="GO:0005524">
    <property type="term" value="F:ATP binding"/>
    <property type="evidence" value="ECO:0007669"/>
    <property type="project" value="UniProtKB-KW"/>
</dbReference>
<sequence>MKTYFRLLSFAKPIEKYAIPYIIFTLLAVLFGALNLALLAPLLTTLFNQNNQQVVAKPEHFYDVFKMLNYYSAQLNQKLGLRDTLKYVCLTIVASVFVGNLFRYFSERTMENLRIHTLLNLRKAVFNNIMDLHLGYFSNERKGDIMSKIASDVQVVQYSVTGTLQVIFKEPLTLITYLVMLFIISYKLTLASMIIIPIAGFIISKIVSRLKEQATAAHVSYGTMISYLEEALGGIKIIKSFNATPFIKERFHKENVHYSNIIRAMARRQQMASPVSETLGIIMVAGIVLYGGSLVLSNTGELDAAAFIAYIALFSQIMRPAKAISASFSNIHSGLAAGERVLALIDQQSQIKDAPDAKAVDQFREAIRFEKVAFAYNERPVLNSVSLTIPKGKSVALVGPSGAGKTTLMDLIPRFIQPQSGSILIDGHNIQAVTSESLRSLMGIVNQESILFNDTIFNNIAFGKPGATMQEVEAAARIANAHEFISATEHGYQTNIGDKGVKLSGGQRQRICIARAVLTNPPIMLLDEATSALDTESEKMVQDALNNLMKNRTSLVIAHRLSTIQNADLIIVLDNGNIVEQGTHLQLLEKDGLYRKLIEMQTFSAN</sequence>
<dbReference type="PROSITE" id="PS50893">
    <property type="entry name" value="ABC_TRANSPORTER_2"/>
    <property type="match status" value="1"/>
</dbReference>
<dbReference type="InterPro" id="IPR011527">
    <property type="entry name" value="ABC1_TM_dom"/>
</dbReference>
<dbReference type="InterPro" id="IPR003439">
    <property type="entry name" value="ABC_transporter-like_ATP-bd"/>
</dbReference>
<evidence type="ECO:0000256" key="3">
    <source>
        <dbReference type="ARBA" id="ARBA00022692"/>
    </source>
</evidence>
<dbReference type="PROSITE" id="PS50929">
    <property type="entry name" value="ABC_TM1F"/>
    <property type="match status" value="1"/>
</dbReference>
<keyword evidence="5 11" id="KW-0067">ATP-binding</keyword>
<dbReference type="STRING" id="573321.SAMN04488505_105225"/>
<evidence type="ECO:0000259" key="9">
    <source>
        <dbReference type="PROSITE" id="PS50893"/>
    </source>
</evidence>